<dbReference type="AlphaFoldDB" id="A0A2S4RWW7"/>
<dbReference type="Proteomes" id="UP000237003">
    <property type="component" value="Unassembled WGS sequence"/>
</dbReference>
<evidence type="ECO:0000259" key="1">
    <source>
        <dbReference type="Pfam" id="PF25783"/>
    </source>
</evidence>
<protein>
    <recommendedName>
        <fullName evidence="1">Putative surface-exposed virulence protein BigA beta-sandwich domain-containing protein</fullName>
    </recommendedName>
</protein>
<evidence type="ECO:0000313" key="2">
    <source>
        <dbReference type="EMBL" id="POU65023.1"/>
    </source>
</evidence>
<gene>
    <name evidence="2" type="ORF">C3430_12540</name>
</gene>
<dbReference type="Gene3D" id="2.40.128.130">
    <property type="entry name" value="Autotransporter beta-domain"/>
    <property type="match status" value="1"/>
</dbReference>
<comment type="caution">
    <text evidence="2">The sequence shown here is derived from an EMBL/GenBank/DDBJ whole genome shotgun (WGS) entry which is preliminary data.</text>
</comment>
<proteinExistence type="predicted"/>
<dbReference type="SUPFAM" id="SSF103515">
    <property type="entry name" value="Autotransporter"/>
    <property type="match status" value="1"/>
</dbReference>
<accession>A0A2S4RWW7</accession>
<dbReference type="InterPro" id="IPR058034">
    <property type="entry name" value="BigA_beta"/>
</dbReference>
<dbReference type="InterPro" id="IPR036709">
    <property type="entry name" value="Autotransporte_beta_dom_sf"/>
</dbReference>
<organism evidence="2 3">
    <name type="scientific">Citrobacter amalonaticus</name>
    <dbReference type="NCBI Taxonomy" id="35703"/>
    <lineage>
        <taxon>Bacteria</taxon>
        <taxon>Pseudomonadati</taxon>
        <taxon>Pseudomonadota</taxon>
        <taxon>Gammaproteobacteria</taxon>
        <taxon>Enterobacterales</taxon>
        <taxon>Enterobacteriaceae</taxon>
        <taxon>Citrobacter</taxon>
    </lineage>
</organism>
<sequence length="849" mass="89617">MTSSEPLAQTTRATFMFGDSATPLQGQEQADGTWLITDAAGNEYVITALDQTTGKTDGYVAAHKNADGVIDYRGKWQFDEQGNKVRLNTYTTMSGLDVPEGAPVTLSTQGSLTPVIIENTGETNARLNDGNDVQTQFITIKSNTTYLMSGDVNLEIVDNGNSMNGFALDGEGARAIVGKDSTLTFSNGDNNTSATLAYSPASQGYFDNYGTILLSNGSPDQVGYTTYLTDGAKPGVGGSGKLDFTNHSGATITLSNALSQRVYLWLGAGNFVNDGTITATGANVTVASAHSQSQGEPGTLTNNGTITINGDNATVFQDLSGTTSVNNGTINLGLQQDADLNATGMTAFQSSTSDAVAINGTTGVVNIYANDSAVFDRGGSTSTARLINYGQYNIAPDVTGSSLVRGEADSVVQNTVQGYTVGTTASGTYGTYSASSYTIKEAKVNTGFVLGTSAQSVTMDNVFTGQDIQGEENIASTSAVWRADASKDSSGNVDVTMTKNAYTDVVTDSNVSDMAQALDAGYTNNALYNSLNLETAGQVTDAMRQLSGMKAVTANRESRVLSNRFNMMQTSGVKTESGLGFNVIAQNDSRAELGNNARFDMLSLSQRFDLSPTQNLSMQYGMARIVDGQAKEAGDNGLTGGFSQFFGMQHDVQFADDVMLSNSLRYDLQQLQSDRLVSYGAVNTTGSSDSVQQYLEWRSQFSKSFSLSDELSIAPLAGVKFRHGSDNGMDETGAGDFNLQMSGGSKTAVDATVGLKLDYQGSNGWAVNAMVEGSPNLTFSQSQRSGELQGAAGQRFAIDSGEQGGGINSFASVGVNYLQKNSQLRAEAFSWREDGLSDKGMMLNYGYQF</sequence>
<feature type="domain" description="Putative surface-exposed virulence protein BigA beta-sandwich" evidence="1">
    <location>
        <begin position="418"/>
        <end position="501"/>
    </location>
</feature>
<dbReference type="OrthoDB" id="6504911at2"/>
<reference evidence="2 3" key="1">
    <citation type="submission" date="2018-01" db="EMBL/GenBank/DDBJ databases">
        <title>Complete genome sequences of 14 Citrobacter spp. isolated from plant in Canada.</title>
        <authorList>
            <person name="Bhandare S.G."/>
            <person name="Colavecchio A."/>
            <person name="Jeukens J."/>
            <person name="Emond-Rheault J.-G."/>
            <person name="Freschi L."/>
            <person name="Hamel J."/>
            <person name="Kukavica-Ibrulj I."/>
            <person name="Levesque R."/>
            <person name="Goodridge L."/>
        </authorList>
    </citation>
    <scope>NUCLEOTIDE SEQUENCE [LARGE SCALE GENOMIC DNA]</scope>
    <source>
        <strain evidence="2 3">S1285</strain>
    </source>
</reference>
<evidence type="ECO:0000313" key="3">
    <source>
        <dbReference type="Proteomes" id="UP000237003"/>
    </source>
</evidence>
<dbReference type="EMBL" id="PQLX01000004">
    <property type="protein sequence ID" value="POU65023.1"/>
    <property type="molecule type" value="Genomic_DNA"/>
</dbReference>
<name>A0A2S4RWW7_CITAM</name>
<dbReference type="Pfam" id="PF25783">
    <property type="entry name" value="BigA_beta"/>
    <property type="match status" value="1"/>
</dbReference>